<evidence type="ECO:0000256" key="7">
    <source>
        <dbReference type="ARBA" id="ARBA00023157"/>
    </source>
</evidence>
<evidence type="ECO:0000313" key="10">
    <source>
        <dbReference type="EMBL" id="KAI6651986.1"/>
    </source>
</evidence>
<keyword evidence="11" id="KW-1185">Reference proteome</keyword>
<dbReference type="InterPro" id="IPR004217">
    <property type="entry name" value="Tim10-like"/>
</dbReference>
<keyword evidence="1 8" id="KW-0813">Transport</keyword>
<keyword evidence="5 8" id="KW-0811">Translocation</keyword>
<evidence type="ECO:0000256" key="3">
    <source>
        <dbReference type="ARBA" id="ARBA00022833"/>
    </source>
</evidence>
<name>A0AAV7JUV3_9METZ</name>
<sequence>MNPLIQQEFSSTQQQHGGTADQINQFKMVMKMYNVLTETCYTNCVSTHAQRKLTEEEKRCTALCLDKLINVRNRTILRWMELGPMVEKNIMMGIAMGNVDLPEKFL</sequence>
<evidence type="ECO:0000313" key="11">
    <source>
        <dbReference type="Proteomes" id="UP001165289"/>
    </source>
</evidence>
<evidence type="ECO:0000256" key="8">
    <source>
        <dbReference type="RuleBase" id="RU367043"/>
    </source>
</evidence>
<comment type="function">
    <text evidence="8">Mitochondrial intermembrane chaperone that participates in the import and insertion of some multi-pass transmembrane proteins into the mitochondrial inner membrane. Also required for the transfer of beta-barrel precursors from the TOM complex to the sorting and assembly machinery (SAM complex) of the outer membrane. Acts as a chaperone-like protein that protects the hydrophobic precursors from aggregation and guide them through the mitochondrial intermembrane space.</text>
</comment>
<evidence type="ECO:0000256" key="1">
    <source>
        <dbReference type="ARBA" id="ARBA00022448"/>
    </source>
</evidence>
<comment type="subcellular location">
    <subcellularLocation>
        <location evidence="8">Mitochondrion inner membrane</location>
        <topology evidence="8">Peripheral membrane protein</topology>
        <orientation evidence="8">Intermembrane side</orientation>
    </subcellularLocation>
</comment>
<dbReference type="Proteomes" id="UP001165289">
    <property type="component" value="Unassembled WGS sequence"/>
</dbReference>
<keyword evidence="8" id="KW-0143">Chaperone</keyword>
<keyword evidence="6 8" id="KW-0496">Mitochondrion</keyword>
<comment type="similarity">
    <text evidence="8">Belongs to the small Tim family.</text>
</comment>
<dbReference type="Gene3D" id="1.10.287.810">
    <property type="entry name" value="Mitochondrial import inner membrane translocase subunit tim13 like domains"/>
    <property type="match status" value="1"/>
</dbReference>
<keyword evidence="7 8" id="KW-1015">Disulfide bond</keyword>
<dbReference type="InterPro" id="IPR035427">
    <property type="entry name" value="Tim10-like_dom_sf"/>
</dbReference>
<reference evidence="10 11" key="1">
    <citation type="journal article" date="2023" name="BMC Biol.">
        <title>The compact genome of the sponge Oopsacas minuta (Hexactinellida) is lacking key metazoan core genes.</title>
        <authorList>
            <person name="Santini S."/>
            <person name="Schenkelaars Q."/>
            <person name="Jourda C."/>
            <person name="Duchesne M."/>
            <person name="Belahbib H."/>
            <person name="Rocher C."/>
            <person name="Selva M."/>
            <person name="Riesgo A."/>
            <person name="Vervoort M."/>
            <person name="Leys S.P."/>
            <person name="Kodjabachian L."/>
            <person name="Le Bivic A."/>
            <person name="Borchiellini C."/>
            <person name="Claverie J.M."/>
            <person name="Renard E."/>
        </authorList>
    </citation>
    <scope>NUCLEOTIDE SEQUENCE [LARGE SCALE GENOMIC DNA]</scope>
    <source>
        <strain evidence="10">SPO-2</strain>
    </source>
</reference>
<accession>A0AAV7JUV3</accession>
<keyword evidence="4 8" id="KW-0653">Protein transport</keyword>
<comment type="domain">
    <text evidence="8">The twin CX3C motif contains 4 conserved Cys residues that form 2 disulfide bonds in the mitochondrial intermembrane space.</text>
</comment>
<evidence type="ECO:0000259" key="9">
    <source>
        <dbReference type="Pfam" id="PF02953"/>
    </source>
</evidence>
<feature type="domain" description="Tim10-like" evidence="9">
    <location>
        <begin position="21"/>
        <end position="78"/>
    </location>
</feature>
<dbReference type="SUPFAM" id="SSF144122">
    <property type="entry name" value="Tim10-like"/>
    <property type="match status" value="1"/>
</dbReference>
<dbReference type="AlphaFoldDB" id="A0AAV7JUV3"/>
<dbReference type="InterPro" id="IPR050673">
    <property type="entry name" value="Mito_inner_translocase_sub"/>
</dbReference>
<gene>
    <name evidence="10" type="ORF">LOD99_4531</name>
</gene>
<dbReference type="GO" id="GO:0015031">
    <property type="term" value="P:protein transport"/>
    <property type="evidence" value="ECO:0007669"/>
    <property type="project" value="UniProtKB-KW"/>
</dbReference>
<proteinExistence type="inferred from homology"/>
<organism evidence="10 11">
    <name type="scientific">Oopsacas minuta</name>
    <dbReference type="NCBI Taxonomy" id="111878"/>
    <lineage>
        <taxon>Eukaryota</taxon>
        <taxon>Metazoa</taxon>
        <taxon>Porifera</taxon>
        <taxon>Hexactinellida</taxon>
        <taxon>Hexasterophora</taxon>
        <taxon>Lyssacinosida</taxon>
        <taxon>Leucopsacidae</taxon>
        <taxon>Oopsacas</taxon>
    </lineage>
</organism>
<comment type="subunit">
    <text evidence="8">Heterohexamer.</text>
</comment>
<protein>
    <recommendedName>
        <fullName evidence="8">Mitochondrial import inner membrane translocase subunit</fullName>
    </recommendedName>
</protein>
<dbReference type="GO" id="GO:0046872">
    <property type="term" value="F:metal ion binding"/>
    <property type="evidence" value="ECO:0007669"/>
    <property type="project" value="UniProtKB-KW"/>
</dbReference>
<evidence type="ECO:0000256" key="5">
    <source>
        <dbReference type="ARBA" id="ARBA00023010"/>
    </source>
</evidence>
<dbReference type="EMBL" id="JAKMXF010000300">
    <property type="protein sequence ID" value="KAI6651986.1"/>
    <property type="molecule type" value="Genomic_DNA"/>
</dbReference>
<keyword evidence="8" id="KW-0999">Mitochondrion inner membrane</keyword>
<evidence type="ECO:0000256" key="4">
    <source>
        <dbReference type="ARBA" id="ARBA00022927"/>
    </source>
</evidence>
<dbReference type="PANTHER" id="PTHR13172">
    <property type="entry name" value="MITOCHONDRIAL IMPORT INNER MEMBRANE TRANSLOCASE SUBUNIT TIM9B"/>
    <property type="match status" value="1"/>
</dbReference>
<keyword evidence="8" id="KW-0472">Membrane</keyword>
<keyword evidence="3" id="KW-0862">Zinc</keyword>
<evidence type="ECO:0000256" key="6">
    <source>
        <dbReference type="ARBA" id="ARBA00023128"/>
    </source>
</evidence>
<dbReference type="Pfam" id="PF02953">
    <property type="entry name" value="zf-Tim10_DDP"/>
    <property type="match status" value="1"/>
</dbReference>
<keyword evidence="2" id="KW-0479">Metal-binding</keyword>
<dbReference type="GO" id="GO:0005743">
    <property type="term" value="C:mitochondrial inner membrane"/>
    <property type="evidence" value="ECO:0007669"/>
    <property type="project" value="UniProtKB-SubCell"/>
</dbReference>
<evidence type="ECO:0000256" key="2">
    <source>
        <dbReference type="ARBA" id="ARBA00022723"/>
    </source>
</evidence>
<comment type="caution">
    <text evidence="10">The sequence shown here is derived from an EMBL/GenBank/DDBJ whole genome shotgun (WGS) entry which is preliminary data.</text>
</comment>